<dbReference type="HOGENOM" id="CLU_2155509_0_0_10"/>
<accession>H1Y0C2</accession>
<feature type="transmembrane region" description="Helical" evidence="1">
    <location>
        <begin position="51"/>
        <end position="71"/>
    </location>
</feature>
<reference evidence="2" key="1">
    <citation type="submission" date="2011-09" db="EMBL/GenBank/DDBJ databases">
        <title>The permanent draft genome of Mucilaginibacter paludis DSM 18603.</title>
        <authorList>
            <consortium name="US DOE Joint Genome Institute (JGI-PGF)"/>
            <person name="Lucas S."/>
            <person name="Han J."/>
            <person name="Lapidus A."/>
            <person name="Bruce D."/>
            <person name="Goodwin L."/>
            <person name="Pitluck S."/>
            <person name="Peters L."/>
            <person name="Kyrpides N."/>
            <person name="Mavromatis K."/>
            <person name="Ivanova N."/>
            <person name="Mikhailova N."/>
            <person name="Held B."/>
            <person name="Detter J.C."/>
            <person name="Tapia R."/>
            <person name="Han C."/>
            <person name="Land M."/>
            <person name="Hauser L."/>
            <person name="Markowitz V."/>
            <person name="Cheng J.-F."/>
            <person name="Hugenholtz P."/>
            <person name="Woyke T."/>
            <person name="Wu D."/>
            <person name="Tindall B."/>
            <person name="Brambilla E."/>
            <person name="Klenk H.-P."/>
            <person name="Eisen J.A."/>
        </authorList>
    </citation>
    <scope>NUCLEOTIDE SEQUENCE [LARGE SCALE GENOMIC DNA]</scope>
    <source>
        <strain evidence="2">DSM 18603</strain>
    </source>
</reference>
<evidence type="ECO:0000256" key="1">
    <source>
        <dbReference type="SAM" id="Phobius"/>
    </source>
</evidence>
<evidence type="ECO:0000313" key="3">
    <source>
        <dbReference type="Proteomes" id="UP000002774"/>
    </source>
</evidence>
<keyword evidence="1" id="KW-0812">Transmembrane</keyword>
<protein>
    <submittedName>
        <fullName evidence="2">Uncharacterized protein</fullName>
    </submittedName>
</protein>
<feature type="transmembrane region" description="Helical" evidence="1">
    <location>
        <begin position="20"/>
        <end position="39"/>
    </location>
</feature>
<evidence type="ECO:0000313" key="2">
    <source>
        <dbReference type="EMBL" id="EHQ28171.1"/>
    </source>
</evidence>
<name>H1Y0C2_9SPHI</name>
<dbReference type="RefSeq" id="WP_008508920.1">
    <property type="nucleotide sequence ID" value="NZ_CM001403.1"/>
</dbReference>
<dbReference type="AlphaFoldDB" id="H1Y0C2"/>
<dbReference type="Proteomes" id="UP000002774">
    <property type="component" value="Chromosome"/>
</dbReference>
<sequence>MLRRIILAQIKKHRIATFIYTLYIALWMMVAYLTYHFLIKGDSETVGTITYYSLLISLPYLCFNMVFAYRLTSRKSKWFFSELSYFIALPIGIVILIYIAHAFIGYMNMGM</sequence>
<feature type="transmembrane region" description="Helical" evidence="1">
    <location>
        <begin position="83"/>
        <end position="104"/>
    </location>
</feature>
<dbReference type="EMBL" id="CM001403">
    <property type="protein sequence ID" value="EHQ28171.1"/>
    <property type="molecule type" value="Genomic_DNA"/>
</dbReference>
<keyword evidence="1" id="KW-1133">Transmembrane helix</keyword>
<keyword evidence="1" id="KW-0472">Membrane</keyword>
<proteinExistence type="predicted"/>
<keyword evidence="3" id="KW-1185">Reference proteome</keyword>
<organism evidence="2 3">
    <name type="scientific">Mucilaginibacter paludis DSM 18603</name>
    <dbReference type="NCBI Taxonomy" id="714943"/>
    <lineage>
        <taxon>Bacteria</taxon>
        <taxon>Pseudomonadati</taxon>
        <taxon>Bacteroidota</taxon>
        <taxon>Sphingobacteriia</taxon>
        <taxon>Sphingobacteriales</taxon>
        <taxon>Sphingobacteriaceae</taxon>
        <taxon>Mucilaginibacter</taxon>
    </lineage>
</organism>
<dbReference type="STRING" id="714943.Mucpa_4080"/>
<gene>
    <name evidence="2" type="ORF">Mucpa_4080</name>
</gene>